<dbReference type="GO" id="GO:0008933">
    <property type="term" value="F:peptidoglycan lytic transglycosylase activity"/>
    <property type="evidence" value="ECO:0007669"/>
    <property type="project" value="InterPro"/>
</dbReference>
<dbReference type="GO" id="GO:0016020">
    <property type="term" value="C:membrane"/>
    <property type="evidence" value="ECO:0007669"/>
    <property type="project" value="InterPro"/>
</dbReference>
<dbReference type="Proteomes" id="UP000060787">
    <property type="component" value="Chromosome"/>
</dbReference>
<dbReference type="STRING" id="84531.LA76x_3546"/>
<evidence type="ECO:0000259" key="4">
    <source>
        <dbReference type="PROSITE" id="PS51782"/>
    </source>
</evidence>
<dbReference type="KEGG" id="lab:LA76x_3546"/>
<dbReference type="GO" id="GO:0000270">
    <property type="term" value="P:peptidoglycan metabolic process"/>
    <property type="evidence" value="ECO:0007669"/>
    <property type="project" value="InterPro"/>
</dbReference>
<dbReference type="PROSITE" id="PS00922">
    <property type="entry name" value="TRANSGLYCOSYLASE"/>
    <property type="match status" value="1"/>
</dbReference>
<dbReference type="InterPro" id="IPR008258">
    <property type="entry name" value="Transglycosylase_SLT_dom_1"/>
</dbReference>
<dbReference type="Pfam" id="PF01464">
    <property type="entry name" value="SLT"/>
    <property type="match status" value="1"/>
</dbReference>
<dbReference type="InterPro" id="IPR023346">
    <property type="entry name" value="Lysozyme-like_dom_sf"/>
</dbReference>
<dbReference type="SUPFAM" id="SSF54106">
    <property type="entry name" value="LysM domain"/>
    <property type="match status" value="1"/>
</dbReference>
<name>A0A0S2FDU8_LYSAN</name>
<evidence type="ECO:0000313" key="6">
    <source>
        <dbReference type="Proteomes" id="UP000060787"/>
    </source>
</evidence>
<keyword evidence="6" id="KW-1185">Reference proteome</keyword>
<dbReference type="InterPro" id="IPR000189">
    <property type="entry name" value="Transglyc_AS"/>
</dbReference>
<dbReference type="eggNOG" id="COG0741">
    <property type="taxonomic scope" value="Bacteria"/>
</dbReference>
<feature type="chain" id="PRO_5006597244" evidence="3">
    <location>
        <begin position="31"/>
        <end position="425"/>
    </location>
</feature>
<proteinExistence type="inferred from homology"/>
<evidence type="ECO:0000256" key="3">
    <source>
        <dbReference type="SAM" id="SignalP"/>
    </source>
</evidence>
<dbReference type="SMART" id="SM00257">
    <property type="entry name" value="LysM"/>
    <property type="match status" value="1"/>
</dbReference>
<evidence type="ECO:0000313" key="5">
    <source>
        <dbReference type="EMBL" id="ALN81668.1"/>
    </source>
</evidence>
<dbReference type="Gene3D" id="3.10.350.10">
    <property type="entry name" value="LysM domain"/>
    <property type="match status" value="1"/>
</dbReference>
<dbReference type="eggNOG" id="COG1388">
    <property type="taxonomic scope" value="Bacteria"/>
</dbReference>
<keyword evidence="3" id="KW-0732">Signal</keyword>
<dbReference type="SUPFAM" id="SSF53955">
    <property type="entry name" value="Lysozyme-like"/>
    <property type="match status" value="1"/>
</dbReference>
<feature type="signal peptide" evidence="3">
    <location>
        <begin position="1"/>
        <end position="30"/>
    </location>
</feature>
<dbReference type="CDD" id="cd00118">
    <property type="entry name" value="LysM"/>
    <property type="match status" value="1"/>
</dbReference>
<feature type="domain" description="LysM" evidence="4">
    <location>
        <begin position="374"/>
        <end position="418"/>
    </location>
</feature>
<dbReference type="PROSITE" id="PS51782">
    <property type="entry name" value="LYSM"/>
    <property type="match status" value="1"/>
</dbReference>
<reference evidence="5 6" key="1">
    <citation type="journal article" date="2015" name="BMC Genomics">
        <title>Comparative genomics and metabolic profiling of the genus Lysobacter.</title>
        <authorList>
            <person name="de Bruijn I."/>
            <person name="Cheng X."/>
            <person name="de Jager V."/>
            <person name="Exposito R.G."/>
            <person name="Watrous J."/>
            <person name="Patel N."/>
            <person name="Postma J."/>
            <person name="Dorrestein P.C."/>
            <person name="Kobayashi D."/>
            <person name="Raaijmakers J.M."/>
        </authorList>
    </citation>
    <scope>NUCLEOTIDE SEQUENCE [LARGE SCALE GENOMIC DNA]</scope>
    <source>
        <strain evidence="5 6">76</strain>
    </source>
</reference>
<dbReference type="Gene3D" id="1.10.530.10">
    <property type="match status" value="1"/>
</dbReference>
<accession>A0A0S2FDU8</accession>
<dbReference type="EMBL" id="CP011129">
    <property type="protein sequence ID" value="ALN81668.1"/>
    <property type="molecule type" value="Genomic_DNA"/>
</dbReference>
<dbReference type="InterPro" id="IPR036779">
    <property type="entry name" value="LysM_dom_sf"/>
</dbReference>
<organism evidence="5 6">
    <name type="scientific">Lysobacter antibioticus</name>
    <dbReference type="NCBI Taxonomy" id="84531"/>
    <lineage>
        <taxon>Bacteria</taxon>
        <taxon>Pseudomonadati</taxon>
        <taxon>Pseudomonadota</taxon>
        <taxon>Gammaproteobacteria</taxon>
        <taxon>Lysobacterales</taxon>
        <taxon>Lysobacteraceae</taxon>
        <taxon>Lysobacter</taxon>
    </lineage>
</organism>
<feature type="region of interest" description="Disordered" evidence="2">
    <location>
        <begin position="35"/>
        <end position="56"/>
    </location>
</feature>
<comment type="similarity">
    <text evidence="1">Belongs to the transglycosylase Slt family.</text>
</comment>
<protein>
    <submittedName>
        <fullName evidence="5">LysM domain protein</fullName>
    </submittedName>
</protein>
<evidence type="ECO:0000256" key="2">
    <source>
        <dbReference type="SAM" id="MobiDB-lite"/>
    </source>
</evidence>
<dbReference type="InterPro" id="IPR018392">
    <property type="entry name" value="LysM"/>
</dbReference>
<sequence length="425" mass="44980">MRAALSAGLLFTGLSAALWLSAAGATPAAAAEAPAAKTTPVATAPQADQAAGPTRNGRDIYQRFREGLADPSCEPGASTRWRQHFAAAPKRLARSDDDLLPLFGYVVDALREAHLPTEYALIPFVESGYRPGARSAAGPAGLWQMIALTARNHRVPMREGYDGRLSPVDSTQAAVRYLKTLHGMFGGDWRLAVMAYNAGEYRILNALKRNGQTAANARPDQLAGLSDITQAYVRKLHALSCLMEQADDREEWLQALDRPVPRLQAVTLPSEVGDIDSWAARTGQDAAQLRRLNPVFANGAVGRSGARRAPLLAVAAETANAPAPVASDLTIAGIETPPGTRTKAGETAADAVTTGSAEVAVAKNDEPAANASPRRHTVGRGDNAWTIAKRYRIRVADLLKRNSLGAKAVLKPGQALLIDAPNGAD</sequence>
<evidence type="ECO:0000256" key="1">
    <source>
        <dbReference type="ARBA" id="ARBA00007734"/>
    </source>
</evidence>
<feature type="compositionally biased region" description="Low complexity" evidence="2">
    <location>
        <begin position="35"/>
        <end position="47"/>
    </location>
</feature>
<dbReference type="CDD" id="cd16894">
    <property type="entry name" value="MltD-like"/>
    <property type="match status" value="1"/>
</dbReference>
<gene>
    <name evidence="5" type="ORF">LA76x_3546</name>
</gene>
<dbReference type="Pfam" id="PF01476">
    <property type="entry name" value="LysM"/>
    <property type="match status" value="1"/>
</dbReference>
<dbReference type="PATRIC" id="fig|84531.8.peg.3563"/>
<dbReference type="AlphaFoldDB" id="A0A0S2FDU8"/>